<organism evidence="1 2">
    <name type="scientific">Geodermatophilus poikilotrophus</name>
    <dbReference type="NCBI Taxonomy" id="1333667"/>
    <lineage>
        <taxon>Bacteria</taxon>
        <taxon>Bacillati</taxon>
        <taxon>Actinomycetota</taxon>
        <taxon>Actinomycetes</taxon>
        <taxon>Geodermatophilales</taxon>
        <taxon>Geodermatophilaceae</taxon>
        <taxon>Geodermatophilus</taxon>
    </lineage>
</organism>
<proteinExistence type="predicted"/>
<dbReference type="Proteomes" id="UP000198507">
    <property type="component" value="Unassembled WGS sequence"/>
</dbReference>
<dbReference type="AlphaFoldDB" id="A0A1I0BS55"/>
<gene>
    <name evidence="1" type="ORF">SAMN04488546_1416</name>
</gene>
<sequence length="114" mass="11297">MLRPTTDGVGAKLSEELSSAMFEPGQCSGGNHPAPKAGGSCPCGMVTRIPAPGRPAAGPPPEVLALLAQCFDDGSASLDAATAGLLRERADRLLSALTTAGLVISAGAVDRLAA</sequence>
<reference evidence="2" key="1">
    <citation type="submission" date="2016-10" db="EMBL/GenBank/DDBJ databases">
        <authorList>
            <person name="Varghese N."/>
            <person name="Submissions S."/>
        </authorList>
    </citation>
    <scope>NUCLEOTIDE SEQUENCE [LARGE SCALE GENOMIC DNA]</scope>
    <source>
        <strain evidence="2">DSM 44209</strain>
    </source>
</reference>
<keyword evidence="2" id="KW-1185">Reference proteome</keyword>
<evidence type="ECO:0000313" key="1">
    <source>
        <dbReference type="EMBL" id="SET09543.1"/>
    </source>
</evidence>
<name>A0A1I0BS55_9ACTN</name>
<evidence type="ECO:0000313" key="2">
    <source>
        <dbReference type="Proteomes" id="UP000198507"/>
    </source>
</evidence>
<dbReference type="EMBL" id="FOIE01000002">
    <property type="protein sequence ID" value="SET09543.1"/>
    <property type="molecule type" value="Genomic_DNA"/>
</dbReference>
<protein>
    <submittedName>
        <fullName evidence="1">Uncharacterized protein</fullName>
    </submittedName>
</protein>
<accession>A0A1I0BS55</accession>